<keyword evidence="3" id="KW-0576">Peroxisome</keyword>
<keyword evidence="5" id="KW-1133">Transmembrane helix</keyword>
<organism evidence="6 8">
    <name type="scientific">Didymodactylos carnosus</name>
    <dbReference type="NCBI Taxonomy" id="1234261"/>
    <lineage>
        <taxon>Eukaryota</taxon>
        <taxon>Metazoa</taxon>
        <taxon>Spiralia</taxon>
        <taxon>Gnathifera</taxon>
        <taxon>Rotifera</taxon>
        <taxon>Eurotatoria</taxon>
        <taxon>Bdelloidea</taxon>
        <taxon>Philodinida</taxon>
        <taxon>Philodinidae</taxon>
        <taxon>Didymodactylos</taxon>
    </lineage>
</organism>
<evidence type="ECO:0000256" key="5">
    <source>
        <dbReference type="SAM" id="Phobius"/>
    </source>
</evidence>
<sequence>MSNSKLAIDDFIRFTSRTQGRDKIYRCLQYACRFLVWYAYKTNSKERLIEKLQNIETSMSLTRKGMRLGRFIDYIKTALESVHIRNTRMSVLFGLIAVCQSLFMLFDNLLLLNRYKIIKLQNAQQYTKYLNEVWLLWLSLALTRDWYEVNGLYKNNELMKSNKQTVVQKFRVFWNNKPLVIDTTKNLCDIYLPLSNLNFLPLHPGLQGLVGTISSVLGLLQLWDKQYQLPS</sequence>
<comment type="caution">
    <text evidence="6">The sequence shown here is derived from an EMBL/GenBank/DDBJ whole genome shotgun (WGS) entry which is preliminary data.</text>
</comment>
<dbReference type="EMBL" id="CAJOBA010044144">
    <property type="protein sequence ID" value="CAF4159844.1"/>
    <property type="molecule type" value="Genomic_DNA"/>
</dbReference>
<dbReference type="InterPro" id="IPR008733">
    <property type="entry name" value="PEX11"/>
</dbReference>
<evidence type="ECO:0000313" key="6">
    <source>
        <dbReference type="EMBL" id="CAF1349162.1"/>
    </source>
</evidence>
<keyword evidence="2 5" id="KW-0472">Membrane</keyword>
<dbReference type="Proteomes" id="UP000677228">
    <property type="component" value="Unassembled WGS sequence"/>
</dbReference>
<evidence type="ECO:0008006" key="9">
    <source>
        <dbReference type="Google" id="ProtNLM"/>
    </source>
</evidence>
<evidence type="ECO:0000256" key="3">
    <source>
        <dbReference type="ARBA" id="ARBA00023140"/>
    </source>
</evidence>
<evidence type="ECO:0000256" key="2">
    <source>
        <dbReference type="ARBA" id="ARBA00023136"/>
    </source>
</evidence>
<feature type="transmembrane region" description="Helical" evidence="5">
    <location>
        <begin position="91"/>
        <end position="112"/>
    </location>
</feature>
<dbReference type="PANTHER" id="PTHR12652:SF50">
    <property type="entry name" value="PEROXIN 11"/>
    <property type="match status" value="1"/>
</dbReference>
<dbReference type="Proteomes" id="UP000682733">
    <property type="component" value="Unassembled WGS sequence"/>
</dbReference>
<dbReference type="AlphaFoldDB" id="A0A8S2F772"/>
<reference evidence="6" key="1">
    <citation type="submission" date="2021-02" db="EMBL/GenBank/DDBJ databases">
        <authorList>
            <person name="Nowell W R."/>
        </authorList>
    </citation>
    <scope>NUCLEOTIDE SEQUENCE</scope>
</reference>
<protein>
    <recommendedName>
        <fullName evidence="9">Peroxisomal biogenesis factor 11</fullName>
    </recommendedName>
</protein>
<keyword evidence="1" id="KW-0962">Peroxisome biogenesis</keyword>
<dbReference type="Pfam" id="PF05648">
    <property type="entry name" value="PEX11"/>
    <property type="match status" value="1"/>
</dbReference>
<name>A0A8S2F772_9BILA</name>
<dbReference type="EMBL" id="CAJNOK010022508">
    <property type="protein sequence ID" value="CAF1349162.1"/>
    <property type="molecule type" value="Genomic_DNA"/>
</dbReference>
<gene>
    <name evidence="6" type="ORF">OVA965_LOCUS30714</name>
    <name evidence="7" type="ORF">TMI583_LOCUS31521</name>
</gene>
<evidence type="ECO:0000313" key="8">
    <source>
        <dbReference type="Proteomes" id="UP000677228"/>
    </source>
</evidence>
<dbReference type="GO" id="GO:0005778">
    <property type="term" value="C:peroxisomal membrane"/>
    <property type="evidence" value="ECO:0007669"/>
    <property type="project" value="UniProtKB-SubCell"/>
</dbReference>
<evidence type="ECO:0000313" key="7">
    <source>
        <dbReference type="EMBL" id="CAF4159844.1"/>
    </source>
</evidence>
<keyword evidence="5" id="KW-0812">Transmembrane</keyword>
<evidence type="ECO:0000256" key="4">
    <source>
        <dbReference type="ARBA" id="ARBA00046271"/>
    </source>
</evidence>
<proteinExistence type="predicted"/>
<accession>A0A8S2F772</accession>
<evidence type="ECO:0000256" key="1">
    <source>
        <dbReference type="ARBA" id="ARBA00022593"/>
    </source>
</evidence>
<comment type="subcellular location">
    <subcellularLocation>
        <location evidence="4">Peroxisome membrane</location>
    </subcellularLocation>
</comment>
<dbReference type="PANTHER" id="PTHR12652">
    <property type="entry name" value="PEROXISOMAL BIOGENESIS FACTOR 11"/>
    <property type="match status" value="1"/>
</dbReference>
<dbReference type="GO" id="GO:0016559">
    <property type="term" value="P:peroxisome fission"/>
    <property type="evidence" value="ECO:0007669"/>
    <property type="project" value="InterPro"/>
</dbReference>